<dbReference type="InterPro" id="IPR036390">
    <property type="entry name" value="WH_DNA-bd_sf"/>
</dbReference>
<evidence type="ECO:0000256" key="1">
    <source>
        <dbReference type="ARBA" id="ARBA00023015"/>
    </source>
</evidence>
<evidence type="ECO:0000259" key="4">
    <source>
        <dbReference type="PROSITE" id="PS50995"/>
    </source>
</evidence>
<dbReference type="SMART" id="SM00347">
    <property type="entry name" value="HTH_MARR"/>
    <property type="match status" value="1"/>
</dbReference>
<keyword evidence="1" id="KW-0805">Transcription regulation</keyword>
<protein>
    <submittedName>
        <fullName evidence="5">DNA-binding transcriptional regulator, MarR family</fullName>
    </submittedName>
</protein>
<dbReference type="PANTHER" id="PTHR42756">
    <property type="entry name" value="TRANSCRIPTIONAL REGULATOR, MARR"/>
    <property type="match status" value="1"/>
</dbReference>
<proteinExistence type="predicted"/>
<evidence type="ECO:0000313" key="5">
    <source>
        <dbReference type="EMBL" id="SDP82801.1"/>
    </source>
</evidence>
<dbReference type="STRING" id="930152.SAMN05216565_10819"/>
<keyword evidence="2 5" id="KW-0238">DNA-binding</keyword>
<dbReference type="GO" id="GO:0003700">
    <property type="term" value="F:DNA-binding transcription factor activity"/>
    <property type="evidence" value="ECO:0007669"/>
    <property type="project" value="InterPro"/>
</dbReference>
<accession>A0A1H0VX16</accession>
<dbReference type="InterPro" id="IPR000835">
    <property type="entry name" value="HTH_MarR-typ"/>
</dbReference>
<evidence type="ECO:0000256" key="3">
    <source>
        <dbReference type="ARBA" id="ARBA00023163"/>
    </source>
</evidence>
<reference evidence="6" key="1">
    <citation type="submission" date="2016-10" db="EMBL/GenBank/DDBJ databases">
        <authorList>
            <person name="Varghese N."/>
            <person name="Submissions S."/>
        </authorList>
    </citation>
    <scope>NUCLEOTIDE SEQUENCE [LARGE SCALE GENOMIC DNA]</scope>
    <source>
        <strain evidence="6">IBRC-M10078</strain>
    </source>
</reference>
<feature type="domain" description="HTH marR-type" evidence="4">
    <location>
        <begin position="1"/>
        <end position="121"/>
    </location>
</feature>
<evidence type="ECO:0000313" key="6">
    <source>
        <dbReference type="Proteomes" id="UP000199159"/>
    </source>
</evidence>
<evidence type="ECO:0000256" key="2">
    <source>
        <dbReference type="ARBA" id="ARBA00023125"/>
    </source>
</evidence>
<name>A0A1H0VX16_9BACI</name>
<gene>
    <name evidence="5" type="ORF">SAMN05216565_10819</name>
</gene>
<dbReference type="SUPFAM" id="SSF46785">
    <property type="entry name" value="Winged helix' DNA-binding domain"/>
    <property type="match status" value="1"/>
</dbReference>
<keyword evidence="6" id="KW-1185">Reference proteome</keyword>
<dbReference type="EMBL" id="FNJU01000008">
    <property type="protein sequence ID" value="SDP82801.1"/>
    <property type="molecule type" value="Genomic_DNA"/>
</dbReference>
<dbReference type="Gene3D" id="1.10.10.10">
    <property type="entry name" value="Winged helix-like DNA-binding domain superfamily/Winged helix DNA-binding domain"/>
    <property type="match status" value="1"/>
</dbReference>
<dbReference type="Pfam" id="PF01047">
    <property type="entry name" value="MarR"/>
    <property type="match status" value="1"/>
</dbReference>
<keyword evidence="3" id="KW-0804">Transcription</keyword>
<dbReference type="PRINTS" id="PR00598">
    <property type="entry name" value="HTHMARR"/>
</dbReference>
<organism evidence="5 6">
    <name type="scientific">Litchfieldia salsa</name>
    <dbReference type="NCBI Taxonomy" id="930152"/>
    <lineage>
        <taxon>Bacteria</taxon>
        <taxon>Bacillati</taxon>
        <taxon>Bacillota</taxon>
        <taxon>Bacilli</taxon>
        <taxon>Bacillales</taxon>
        <taxon>Bacillaceae</taxon>
        <taxon>Litchfieldia</taxon>
    </lineage>
</organism>
<dbReference type="PANTHER" id="PTHR42756:SF1">
    <property type="entry name" value="TRANSCRIPTIONAL REPRESSOR OF EMRAB OPERON"/>
    <property type="match status" value="1"/>
</dbReference>
<dbReference type="InterPro" id="IPR036388">
    <property type="entry name" value="WH-like_DNA-bd_sf"/>
</dbReference>
<dbReference type="Proteomes" id="UP000199159">
    <property type="component" value="Unassembled WGS sequence"/>
</dbReference>
<sequence length="124" mass="14719">MNSKLNQNFRLNNYTISYEQWQVLSRLYEQDGLTQSQLAIKIERDQGSISRLIDNMLKQELVTRQSNENDRRINHIYLTDLSKNIREDLEKLALKTISQATQNMSKEQLQTCLQMLDQIRDNLE</sequence>
<dbReference type="PROSITE" id="PS01117">
    <property type="entry name" value="HTH_MARR_1"/>
    <property type="match status" value="1"/>
</dbReference>
<dbReference type="InterPro" id="IPR023187">
    <property type="entry name" value="Tscrpt_reg_MarR-type_CS"/>
</dbReference>
<dbReference type="PROSITE" id="PS50995">
    <property type="entry name" value="HTH_MARR_2"/>
    <property type="match status" value="1"/>
</dbReference>
<dbReference type="AlphaFoldDB" id="A0A1H0VX16"/>
<dbReference type="OrthoDB" id="9799663at2"/>
<dbReference type="GO" id="GO:0003677">
    <property type="term" value="F:DNA binding"/>
    <property type="evidence" value="ECO:0007669"/>
    <property type="project" value="UniProtKB-KW"/>
</dbReference>